<name>A0A9N7RGY4_STRHE</name>
<dbReference type="Pfam" id="PF00005">
    <property type="entry name" value="ABC_tran"/>
    <property type="match status" value="1"/>
</dbReference>
<dbReference type="AlphaFoldDB" id="A0A9N7RGY4"/>
<keyword evidence="12" id="KW-1185">Reference proteome</keyword>
<gene>
    <name evidence="11" type="ORF">SHERM_25909</name>
</gene>
<dbReference type="Proteomes" id="UP001153555">
    <property type="component" value="Unassembled WGS sequence"/>
</dbReference>
<evidence type="ECO:0000259" key="10">
    <source>
        <dbReference type="PROSITE" id="PS50893"/>
    </source>
</evidence>
<sequence length="712" mass="79140">MRSQAKVPQSPSDSPSMTSALPFLGPRHFMELQEFSRRNVRSMPHTLGELMQYVGDQSTDPNARRILQIRETDFSRPPKTPFVLYFRNLTYSIKIRRKIIPSCFNNASKSGTTKILLDGISGQASEGEIMAILGASGSGKSTLIDALAGRISRESLQGTVTLNDKFLDPKLLKAISAYVMQDDLLHPMLTVEETLMFSAEFRLPWAMPRSEKKARVGALISKLGLEAAAGTVIGDEGRRGVSGGERRRVSIGTHIVHDPILLFLDEPTSGLDSTSAHMTIRVLRQIALGGSIVILLIHQPSYRILRQLDRLIVLSRGQAVFDGPPGALPSFFTAFGSPIPTNEDKTEFALDFIRELEGTPCGTRNLADFNRKWHEGKKKNQSSSSTLENSTRASISTGEYANPMWREILVIAKRSFTNSRRSPEQFSARLIAILVTSAILATVFRNLDNSPRGVQERFGFFAFAISTTFYTCAEAMPAFLLDRHIFARETAHNAYRRSSYVVSHSAASVPSISILSAVFAAATYWAVGLSGGPSGFVYYFSFIMAAFWAGSSFVTFLSGIISNMMAGYTVVVAILAYFMLFSGFFIDRDRIPKYWLWFHYTSLVKYPYEGVMRNEFGDGSRCFVRGVQVFDGTALKDVPHRVKLNLLESISRSLGKNINGSTCLMAGPDILKQRGVVDLDIWSCLWITVALGFLFRVLFYFALLFGSKNKRR</sequence>
<reference evidence="11" key="1">
    <citation type="submission" date="2019-12" db="EMBL/GenBank/DDBJ databases">
        <authorList>
            <person name="Scholes J."/>
        </authorList>
    </citation>
    <scope>NUCLEOTIDE SEQUENCE</scope>
</reference>
<evidence type="ECO:0000256" key="6">
    <source>
        <dbReference type="ARBA" id="ARBA00022989"/>
    </source>
</evidence>
<keyword evidence="2" id="KW-0813">Transport</keyword>
<dbReference type="PANTHER" id="PTHR48041">
    <property type="entry name" value="ABC TRANSPORTER G FAMILY MEMBER 28"/>
    <property type="match status" value="1"/>
</dbReference>
<keyword evidence="6 9" id="KW-1133">Transmembrane helix</keyword>
<comment type="subcellular location">
    <subcellularLocation>
        <location evidence="1">Membrane</location>
        <topology evidence="1">Multi-pass membrane protein</topology>
    </subcellularLocation>
</comment>
<accession>A0A9N7RGY4</accession>
<evidence type="ECO:0000256" key="3">
    <source>
        <dbReference type="ARBA" id="ARBA00022692"/>
    </source>
</evidence>
<keyword evidence="4" id="KW-0547">Nucleotide-binding</keyword>
<dbReference type="InterPro" id="IPR003593">
    <property type="entry name" value="AAA+_ATPase"/>
</dbReference>
<protein>
    <submittedName>
        <fullName evidence="11">ABC transporter G family member 2</fullName>
    </submittedName>
</protein>
<dbReference type="Pfam" id="PF01061">
    <property type="entry name" value="ABC2_membrane"/>
    <property type="match status" value="1"/>
</dbReference>
<evidence type="ECO:0000256" key="4">
    <source>
        <dbReference type="ARBA" id="ARBA00022741"/>
    </source>
</evidence>
<evidence type="ECO:0000256" key="7">
    <source>
        <dbReference type="ARBA" id="ARBA00023136"/>
    </source>
</evidence>
<evidence type="ECO:0000256" key="2">
    <source>
        <dbReference type="ARBA" id="ARBA00022448"/>
    </source>
</evidence>
<evidence type="ECO:0000313" key="11">
    <source>
        <dbReference type="EMBL" id="CAA0830488.1"/>
    </source>
</evidence>
<keyword evidence="5" id="KW-0067">ATP-binding</keyword>
<dbReference type="InterPro" id="IPR013525">
    <property type="entry name" value="ABC2_TM"/>
</dbReference>
<evidence type="ECO:0000256" key="9">
    <source>
        <dbReference type="SAM" id="Phobius"/>
    </source>
</evidence>
<evidence type="ECO:0000256" key="5">
    <source>
        <dbReference type="ARBA" id="ARBA00022840"/>
    </source>
</evidence>
<dbReference type="EMBL" id="CACSLK010027829">
    <property type="protein sequence ID" value="CAA0830488.1"/>
    <property type="molecule type" value="Genomic_DNA"/>
</dbReference>
<dbReference type="GO" id="GO:0016020">
    <property type="term" value="C:membrane"/>
    <property type="evidence" value="ECO:0007669"/>
    <property type="project" value="UniProtKB-SubCell"/>
</dbReference>
<keyword evidence="3 9" id="KW-0812">Transmembrane</keyword>
<feature type="compositionally biased region" description="Polar residues" evidence="8">
    <location>
        <begin position="1"/>
        <end position="19"/>
    </location>
</feature>
<dbReference type="SUPFAM" id="SSF52540">
    <property type="entry name" value="P-loop containing nucleoside triphosphate hydrolases"/>
    <property type="match status" value="1"/>
</dbReference>
<feature type="transmembrane region" description="Helical" evidence="9">
    <location>
        <begin position="459"/>
        <end position="481"/>
    </location>
</feature>
<dbReference type="OrthoDB" id="66620at2759"/>
<dbReference type="PANTHER" id="PTHR48041:SF109">
    <property type="entry name" value="ABC TRANSPORTER G FAMILY MEMBER 20"/>
    <property type="match status" value="1"/>
</dbReference>
<evidence type="ECO:0000256" key="1">
    <source>
        <dbReference type="ARBA" id="ARBA00004141"/>
    </source>
</evidence>
<feature type="transmembrane region" description="Helical" evidence="9">
    <location>
        <begin position="426"/>
        <end position="447"/>
    </location>
</feature>
<dbReference type="SMART" id="SM00382">
    <property type="entry name" value="AAA"/>
    <property type="match status" value="1"/>
</dbReference>
<dbReference type="InterPro" id="IPR003439">
    <property type="entry name" value="ABC_transporter-like_ATP-bd"/>
</dbReference>
<feature type="transmembrane region" description="Helical" evidence="9">
    <location>
        <begin position="565"/>
        <end position="586"/>
    </location>
</feature>
<dbReference type="InterPro" id="IPR050352">
    <property type="entry name" value="ABCG_transporters"/>
</dbReference>
<dbReference type="GO" id="GO:0016887">
    <property type="term" value="F:ATP hydrolysis activity"/>
    <property type="evidence" value="ECO:0007669"/>
    <property type="project" value="InterPro"/>
</dbReference>
<dbReference type="GO" id="GO:0140359">
    <property type="term" value="F:ABC-type transporter activity"/>
    <property type="evidence" value="ECO:0007669"/>
    <property type="project" value="InterPro"/>
</dbReference>
<keyword evidence="7 9" id="KW-0472">Membrane</keyword>
<feature type="transmembrane region" description="Helical" evidence="9">
    <location>
        <begin position="685"/>
        <end position="706"/>
    </location>
</feature>
<evidence type="ECO:0000313" key="12">
    <source>
        <dbReference type="Proteomes" id="UP001153555"/>
    </source>
</evidence>
<comment type="caution">
    <text evidence="11">The sequence shown here is derived from an EMBL/GenBank/DDBJ whole genome shotgun (WGS) entry which is preliminary data.</text>
</comment>
<organism evidence="11 12">
    <name type="scientific">Striga hermonthica</name>
    <name type="common">Purple witchweed</name>
    <name type="synonym">Buchnera hermonthica</name>
    <dbReference type="NCBI Taxonomy" id="68872"/>
    <lineage>
        <taxon>Eukaryota</taxon>
        <taxon>Viridiplantae</taxon>
        <taxon>Streptophyta</taxon>
        <taxon>Embryophyta</taxon>
        <taxon>Tracheophyta</taxon>
        <taxon>Spermatophyta</taxon>
        <taxon>Magnoliopsida</taxon>
        <taxon>eudicotyledons</taxon>
        <taxon>Gunneridae</taxon>
        <taxon>Pentapetalae</taxon>
        <taxon>asterids</taxon>
        <taxon>lamiids</taxon>
        <taxon>Lamiales</taxon>
        <taxon>Orobanchaceae</taxon>
        <taxon>Buchnereae</taxon>
        <taxon>Striga</taxon>
    </lineage>
</organism>
<evidence type="ECO:0000256" key="8">
    <source>
        <dbReference type="SAM" id="MobiDB-lite"/>
    </source>
</evidence>
<dbReference type="CDD" id="cd03213">
    <property type="entry name" value="ABCG_EPDR"/>
    <property type="match status" value="1"/>
</dbReference>
<dbReference type="InterPro" id="IPR027417">
    <property type="entry name" value="P-loop_NTPase"/>
</dbReference>
<dbReference type="Gene3D" id="3.40.50.300">
    <property type="entry name" value="P-loop containing nucleotide triphosphate hydrolases"/>
    <property type="match status" value="1"/>
</dbReference>
<feature type="transmembrane region" description="Helical" evidence="9">
    <location>
        <begin position="501"/>
        <end position="525"/>
    </location>
</feature>
<feature type="transmembrane region" description="Helical" evidence="9">
    <location>
        <begin position="537"/>
        <end position="558"/>
    </location>
</feature>
<proteinExistence type="predicted"/>
<feature type="domain" description="ABC transporter" evidence="10">
    <location>
        <begin position="84"/>
        <end position="341"/>
    </location>
</feature>
<dbReference type="PROSITE" id="PS50893">
    <property type="entry name" value="ABC_TRANSPORTER_2"/>
    <property type="match status" value="1"/>
</dbReference>
<feature type="region of interest" description="Disordered" evidence="8">
    <location>
        <begin position="1"/>
        <end position="22"/>
    </location>
</feature>
<dbReference type="GO" id="GO:0005524">
    <property type="term" value="F:ATP binding"/>
    <property type="evidence" value="ECO:0007669"/>
    <property type="project" value="UniProtKB-KW"/>
</dbReference>